<accession>A0A7N4V7Q5</accession>
<feature type="region of interest" description="Disordered" evidence="1">
    <location>
        <begin position="28"/>
        <end position="95"/>
    </location>
</feature>
<evidence type="ECO:0000313" key="3">
    <source>
        <dbReference type="Proteomes" id="UP000007648"/>
    </source>
</evidence>
<keyword evidence="3" id="KW-1185">Reference proteome</keyword>
<evidence type="ECO:0000313" key="2">
    <source>
        <dbReference type="Ensembl" id="ENSSHAP00000045570.1"/>
    </source>
</evidence>
<proteinExistence type="predicted"/>
<dbReference type="PANTHER" id="PTHR35256">
    <property type="entry name" value="CHROMOSOME 8 OPEN READING FRAME 48"/>
    <property type="match status" value="1"/>
</dbReference>
<reference evidence="2" key="2">
    <citation type="submission" date="2025-08" db="UniProtKB">
        <authorList>
            <consortium name="Ensembl"/>
        </authorList>
    </citation>
    <scope>IDENTIFICATION</scope>
</reference>
<name>A0A7N4V7Q5_SARHA</name>
<gene>
    <name evidence="2" type="primary">LOC105751132</name>
</gene>
<reference evidence="2 3" key="1">
    <citation type="journal article" date="2011" name="Proc. Natl. Acad. Sci. U.S.A.">
        <title>Genetic diversity and population structure of the endangered marsupial Sarcophilus harrisii (Tasmanian devil).</title>
        <authorList>
            <person name="Miller W."/>
            <person name="Hayes V.M."/>
            <person name="Ratan A."/>
            <person name="Petersen D.C."/>
            <person name="Wittekindt N.E."/>
            <person name="Miller J."/>
            <person name="Walenz B."/>
            <person name="Knight J."/>
            <person name="Qi J."/>
            <person name="Zhao F."/>
            <person name="Wang Q."/>
            <person name="Bedoya-Reina O.C."/>
            <person name="Katiyar N."/>
            <person name="Tomsho L.P."/>
            <person name="Kasson L.M."/>
            <person name="Hardie R.A."/>
            <person name="Woodbridge P."/>
            <person name="Tindall E.A."/>
            <person name="Bertelsen M.F."/>
            <person name="Dixon D."/>
            <person name="Pyecroft S."/>
            <person name="Helgen K.M."/>
            <person name="Lesk A.M."/>
            <person name="Pringle T.H."/>
            <person name="Patterson N."/>
            <person name="Zhang Y."/>
            <person name="Kreiss A."/>
            <person name="Woods G.M."/>
            <person name="Jones M.E."/>
            <person name="Schuster S.C."/>
        </authorList>
    </citation>
    <scope>NUCLEOTIDE SEQUENCE [LARGE SCALE GENOMIC DNA]</scope>
</reference>
<dbReference type="AlphaFoldDB" id="A0A7N4V7Q5"/>
<dbReference type="InterPro" id="IPR027932">
    <property type="entry name" value="DUF4606"/>
</dbReference>
<evidence type="ECO:0000256" key="1">
    <source>
        <dbReference type="SAM" id="MobiDB-lite"/>
    </source>
</evidence>
<dbReference type="GeneTree" id="ENSGT00390000008508"/>
<sequence length="222" mass="24870">MVVVEDEKCHLTERKPCGSLVSPDEYQTEFSASGSHSVSKRLIPSSKDEDEPSDSAALQEKLSQRWIQHLKAKDSPKGQPLAGPTSHTDVTEASKSERDAMQAFCAIKINLIRRQLNSRVANGSGHQRQQQGLVTEKPVTDEMNNCVVPHQLINRISQQHLRAAPSQVSAVKKHNYSQCPECTKKRGELSQLTFVRQKKTFLESALLKEKMDKYRHTKVSGP</sequence>
<dbReference type="Pfam" id="PF15379">
    <property type="entry name" value="DUF4606"/>
    <property type="match status" value="1"/>
</dbReference>
<dbReference type="Proteomes" id="UP000007648">
    <property type="component" value="Unassembled WGS sequence"/>
</dbReference>
<protein>
    <submittedName>
        <fullName evidence="2">Uncharacterized protein</fullName>
    </submittedName>
</protein>
<dbReference type="PANTHER" id="PTHR35256:SF1">
    <property type="entry name" value="EXPRESSED SEQUENCE AI429214"/>
    <property type="match status" value="1"/>
</dbReference>
<reference evidence="2" key="3">
    <citation type="submission" date="2025-09" db="UniProtKB">
        <authorList>
            <consortium name="Ensembl"/>
        </authorList>
    </citation>
    <scope>IDENTIFICATION</scope>
</reference>
<organism evidence="2 3">
    <name type="scientific">Sarcophilus harrisii</name>
    <name type="common">Tasmanian devil</name>
    <name type="synonym">Sarcophilus laniarius</name>
    <dbReference type="NCBI Taxonomy" id="9305"/>
    <lineage>
        <taxon>Eukaryota</taxon>
        <taxon>Metazoa</taxon>
        <taxon>Chordata</taxon>
        <taxon>Craniata</taxon>
        <taxon>Vertebrata</taxon>
        <taxon>Euteleostomi</taxon>
        <taxon>Mammalia</taxon>
        <taxon>Metatheria</taxon>
        <taxon>Dasyuromorphia</taxon>
        <taxon>Dasyuridae</taxon>
        <taxon>Sarcophilus</taxon>
    </lineage>
</organism>
<feature type="compositionally biased region" description="Polar residues" evidence="1">
    <location>
        <begin position="28"/>
        <end position="37"/>
    </location>
</feature>
<dbReference type="Ensembl" id="ENSSHAT00000043377.1">
    <property type="protein sequence ID" value="ENSSHAP00000045570.1"/>
    <property type="gene ID" value="ENSSHAG00000023331.1"/>
</dbReference>